<dbReference type="EMBL" id="OMOD01000007">
    <property type="protein sequence ID" value="SPF32237.1"/>
    <property type="molecule type" value="Genomic_DNA"/>
</dbReference>
<evidence type="ECO:0000313" key="2">
    <source>
        <dbReference type="EMBL" id="SPF32237.1"/>
    </source>
</evidence>
<accession>A0A2U3JY47</accession>
<dbReference type="Proteomes" id="UP000238701">
    <property type="component" value="Unassembled WGS sequence"/>
</dbReference>
<dbReference type="InterPro" id="IPR003423">
    <property type="entry name" value="OMP_efflux"/>
</dbReference>
<dbReference type="OrthoDB" id="9791261at2"/>
<reference evidence="3" key="1">
    <citation type="submission" date="2018-02" db="EMBL/GenBank/DDBJ databases">
        <authorList>
            <person name="Hausmann B."/>
        </authorList>
    </citation>
    <scope>NUCLEOTIDE SEQUENCE [LARGE SCALE GENOMIC DNA]</scope>
    <source>
        <strain evidence="3">Peat soil MAG SbA1</strain>
    </source>
</reference>
<gene>
    <name evidence="2" type="ORF">SBA1_1040002</name>
</gene>
<comment type="similarity">
    <text evidence="1">Belongs to the outer membrane factor (OMF) (TC 1.B.17) family.</text>
</comment>
<name>A0A2U3JY47_9BACT</name>
<evidence type="ECO:0000313" key="3">
    <source>
        <dbReference type="Proteomes" id="UP000238701"/>
    </source>
</evidence>
<dbReference type="PANTHER" id="PTHR30203:SF24">
    <property type="entry name" value="BLR4935 PROTEIN"/>
    <property type="match status" value="1"/>
</dbReference>
<sequence>MRVKFRTSARDPLRHGQCALISTRIRSRHLRILAAAAMFFLLLVGAGSGQNTTLISLDQAIDLALAHNHSIKATRTLILQNQAQEITANLRPNPTFGADTQFVPFFSPQDFSGENLNETQQFDIGVGYLFERGHKRQRRLQAARDQTAITRAQVTDAERALVFNVGQQFVSVLLAESTLQFALQDLKSFQETVDISEAQLKAGSISEGDYLKIKLQLLQFQTDVSAARLAKVQALVGLREFLGYNAVPADYDVIGDLAYQPLQAKVEDLQMKALRERPDFRAAELGITAAQSQILLAKANAKVDVNGTYDFTHVSGENTASLFVNFELPIFNRNQGEIARTGYALTQAQEQEQAASDTVLSDVANAYEAVRSNDEVVQLYTSGYLKQAQDSRDISEYAYRRGAASLLDFLDAERSYRYVQLAYRQALASYMTALEQLKQAVGTRNLP</sequence>
<dbReference type="Gene3D" id="1.20.1600.10">
    <property type="entry name" value="Outer membrane efflux proteins (OEP)"/>
    <property type="match status" value="1"/>
</dbReference>
<evidence type="ECO:0000256" key="1">
    <source>
        <dbReference type="ARBA" id="ARBA00007613"/>
    </source>
</evidence>
<organism evidence="2 3">
    <name type="scientific">Candidatus Sulfotelmatobacter kueseliae</name>
    <dbReference type="NCBI Taxonomy" id="2042962"/>
    <lineage>
        <taxon>Bacteria</taxon>
        <taxon>Pseudomonadati</taxon>
        <taxon>Acidobacteriota</taxon>
        <taxon>Terriglobia</taxon>
        <taxon>Terriglobales</taxon>
        <taxon>Candidatus Korobacteraceae</taxon>
        <taxon>Candidatus Sulfotelmatobacter</taxon>
    </lineage>
</organism>
<dbReference type="AlphaFoldDB" id="A0A2U3JY47"/>
<proteinExistence type="inferred from homology"/>
<dbReference type="InterPro" id="IPR010131">
    <property type="entry name" value="MdtP/NodT-like"/>
</dbReference>
<protein>
    <submittedName>
        <fullName evidence="2">Outer membrane efflux protein</fullName>
    </submittedName>
</protein>
<dbReference type="Pfam" id="PF02321">
    <property type="entry name" value="OEP"/>
    <property type="match status" value="2"/>
</dbReference>
<dbReference type="PANTHER" id="PTHR30203">
    <property type="entry name" value="OUTER MEMBRANE CATION EFFLUX PROTEIN"/>
    <property type="match status" value="1"/>
</dbReference>
<dbReference type="GO" id="GO:0015562">
    <property type="term" value="F:efflux transmembrane transporter activity"/>
    <property type="evidence" value="ECO:0007669"/>
    <property type="project" value="InterPro"/>
</dbReference>
<dbReference type="SUPFAM" id="SSF56954">
    <property type="entry name" value="Outer membrane efflux proteins (OEP)"/>
    <property type="match status" value="1"/>
</dbReference>